<dbReference type="Proteomes" id="UP000189627">
    <property type="component" value="Chromosome 1"/>
</dbReference>
<keyword evidence="2" id="KW-0067">ATP-binding</keyword>
<dbReference type="InterPro" id="IPR045455">
    <property type="entry name" value="NrS-1_pol-like_helicase"/>
</dbReference>
<keyword evidence="1" id="KW-0547">Nucleotide-binding</keyword>
<evidence type="ECO:0000313" key="5">
    <source>
        <dbReference type="Proteomes" id="UP000189627"/>
    </source>
</evidence>
<gene>
    <name evidence="4" type="ORF">BJN34_17380</name>
</gene>
<feature type="domain" description="SF3 helicase" evidence="3">
    <location>
        <begin position="1"/>
        <end position="116"/>
    </location>
</feature>
<evidence type="ECO:0000313" key="4">
    <source>
        <dbReference type="EMBL" id="AQV95655.1"/>
    </source>
</evidence>
<dbReference type="SUPFAM" id="SSF52540">
    <property type="entry name" value="P-loop containing nucleoside triphosphate hydrolases"/>
    <property type="match status" value="1"/>
</dbReference>
<dbReference type="AlphaFoldDB" id="A0A1U9UU19"/>
<proteinExistence type="predicted"/>
<dbReference type="KEGG" id="cuh:BJN34_17380"/>
<dbReference type="GO" id="GO:0005524">
    <property type="term" value="F:ATP binding"/>
    <property type="evidence" value="ECO:0007669"/>
    <property type="project" value="UniProtKB-KW"/>
</dbReference>
<dbReference type="Pfam" id="PF19263">
    <property type="entry name" value="DUF5906"/>
    <property type="match status" value="1"/>
</dbReference>
<dbReference type="InterPro" id="IPR027417">
    <property type="entry name" value="P-loop_NTPase"/>
</dbReference>
<evidence type="ECO:0000259" key="3">
    <source>
        <dbReference type="PROSITE" id="PS51206"/>
    </source>
</evidence>
<reference evidence="5" key="1">
    <citation type="submission" date="2017-02" db="EMBL/GenBank/DDBJ databases">
        <title>Complete genome sequence of Cupriavidus necator strain NH9, a 3-chlorobenzoate degrader.</title>
        <authorList>
            <person name="Moriuchi R."/>
            <person name="Dohra H."/>
            <person name="Ogawa N."/>
        </authorList>
    </citation>
    <scope>NUCLEOTIDE SEQUENCE [LARGE SCALE GENOMIC DNA]</scope>
    <source>
        <strain evidence="5">NH9</strain>
    </source>
</reference>
<protein>
    <recommendedName>
        <fullName evidence="3">SF3 helicase domain-containing protein</fullName>
    </recommendedName>
</protein>
<dbReference type="EMBL" id="CP017757">
    <property type="protein sequence ID" value="AQV95655.1"/>
    <property type="molecule type" value="Genomic_DNA"/>
</dbReference>
<dbReference type="InterPro" id="IPR014015">
    <property type="entry name" value="Helicase_SF3_DNA-vir"/>
</dbReference>
<dbReference type="PROSITE" id="PS51206">
    <property type="entry name" value="SF3_HELICASE_1"/>
    <property type="match status" value="1"/>
</dbReference>
<dbReference type="Gene3D" id="3.40.50.300">
    <property type="entry name" value="P-loop containing nucleotide triphosphate hydrolases"/>
    <property type="match status" value="1"/>
</dbReference>
<evidence type="ECO:0000256" key="1">
    <source>
        <dbReference type="ARBA" id="ARBA00022741"/>
    </source>
</evidence>
<evidence type="ECO:0000256" key="2">
    <source>
        <dbReference type="ARBA" id="ARBA00022840"/>
    </source>
</evidence>
<name>A0A1U9UU19_CUPNE</name>
<organism evidence="4 5">
    <name type="scientific">Cupriavidus necator</name>
    <name type="common">Alcaligenes eutrophus</name>
    <name type="synonym">Ralstonia eutropha</name>
    <dbReference type="NCBI Taxonomy" id="106590"/>
    <lineage>
        <taxon>Bacteria</taxon>
        <taxon>Pseudomonadati</taxon>
        <taxon>Pseudomonadota</taxon>
        <taxon>Betaproteobacteria</taxon>
        <taxon>Burkholderiales</taxon>
        <taxon>Burkholderiaceae</taxon>
        <taxon>Cupriavidus</taxon>
    </lineage>
</organism>
<sequence>MLANIIQALHGYVAAINLDNLDGFKLSVLIGASLIYCDEAPRKNINEQLLKSLIAGERVFIDRKYKDPLSLCVLGKWLVLGNHLPRIEDHSHGFWRRWDIVPFNVTIPEVEQDPLLAEAIIREELSGVLNWALEGLMRLQKRGSFDPVLPVAMSNALHSARIDTNSVKAWCTEDAVCCEGSPKLGKDAAYDQYASWCRETGAVVVSPIQFWIRIRDAFPQYVESKVRRKERSIRICNLHIGQG</sequence>
<accession>A0A1U9UU19</accession>